<dbReference type="AlphaFoldDB" id="A0A8H6XJN0"/>
<evidence type="ECO:0000313" key="3">
    <source>
        <dbReference type="EMBL" id="KAF7341644.1"/>
    </source>
</evidence>
<name>A0A8H6XJN0_9AGAR</name>
<feature type="domain" description="DUF6535" evidence="2">
    <location>
        <begin position="26"/>
        <end position="202"/>
    </location>
</feature>
<feature type="transmembrane region" description="Helical" evidence="1">
    <location>
        <begin position="50"/>
        <end position="67"/>
    </location>
</feature>
<feature type="transmembrane region" description="Helical" evidence="1">
    <location>
        <begin position="716"/>
        <end position="736"/>
    </location>
</feature>
<keyword evidence="4" id="KW-1185">Reference proteome</keyword>
<proteinExistence type="predicted"/>
<comment type="caution">
    <text evidence="3">The sequence shown here is derived from an EMBL/GenBank/DDBJ whole genome shotgun (WGS) entry which is preliminary data.</text>
</comment>
<dbReference type="EMBL" id="JACAZH010000027">
    <property type="protein sequence ID" value="KAF7341644.1"/>
    <property type="molecule type" value="Genomic_DNA"/>
</dbReference>
<accession>A0A8H6XJN0</accession>
<feature type="transmembrane region" description="Helical" evidence="1">
    <location>
        <begin position="121"/>
        <end position="139"/>
    </location>
</feature>
<feature type="transmembrane region" description="Helical" evidence="1">
    <location>
        <begin position="208"/>
        <end position="232"/>
    </location>
</feature>
<dbReference type="Proteomes" id="UP000623467">
    <property type="component" value="Unassembled WGS sequence"/>
</dbReference>
<evidence type="ECO:0000259" key="2">
    <source>
        <dbReference type="Pfam" id="PF20153"/>
    </source>
</evidence>
<dbReference type="InterPro" id="IPR045338">
    <property type="entry name" value="DUF6535"/>
</dbReference>
<keyword evidence="1" id="KW-0812">Transmembrane</keyword>
<feature type="transmembrane region" description="Helical" evidence="1">
    <location>
        <begin position="184"/>
        <end position="201"/>
    </location>
</feature>
<evidence type="ECO:0000256" key="1">
    <source>
        <dbReference type="SAM" id="Phobius"/>
    </source>
</evidence>
<gene>
    <name evidence="3" type="ORF">MSAN_02062100</name>
</gene>
<dbReference type="Pfam" id="PF20153">
    <property type="entry name" value="DUF6535"/>
    <property type="match status" value="1"/>
</dbReference>
<keyword evidence="1" id="KW-0472">Membrane</keyword>
<evidence type="ECO:0000313" key="4">
    <source>
        <dbReference type="Proteomes" id="UP000623467"/>
    </source>
</evidence>
<reference evidence="3" key="1">
    <citation type="submission" date="2020-05" db="EMBL/GenBank/DDBJ databases">
        <title>Mycena genomes resolve the evolution of fungal bioluminescence.</title>
        <authorList>
            <person name="Tsai I.J."/>
        </authorList>
    </citation>
    <scope>NUCLEOTIDE SEQUENCE</scope>
    <source>
        <strain evidence="3">160909Yilan</strain>
    </source>
</reference>
<sequence>MSSVDHTTLPPQDQADREELAGTKLWSFYVSQAERYDKALVEGWKSDMDGLLIFAGLFSASLTAFLIESYKTLSPDQGTITIAILAQISTQLHGGSNVSAVDIAPLIAAHPTSAALVCNTLWFLSLGFSLMCALMATLVEQWARHFIHSTEMKQSPVTRARIFAYLYYGVERFGMYSLVQFIPLLLHISLLLFFAGLIAFLHPINTTVGALAAAMLASISFAYLYLTVLPMFSSDSPYRTPLSNIAWGLLRQLHTLFLSRWKWLTDGEAKLPHNQPVPGHNSIPTMFNVMLHDTADKSEDRAKRDGRAMVWALKSLTDDDELEPFLEALPELVWGPNGRRRGYDNMINMLLESDLRLIPRIEALLRDSDNGLLAPDVQFRHRVSCIKALWALAFFSVSEASVRRFFPIFDHALLASHMTSTNFAQPLLPYLTSAYAMVRCNDFCSLSAFVRGALENGKMSQMQLKQVQMRAADLSFSAFSALDALNSCSDLAYDTLADYWRGSATVEQTSYQFEATSSLIQQVALQPSPAAVMKLRDTFTSLIEGNPRIVQDHSTLHPFDIVVDAILHVLQGPNCLVDMKLQRLFIYYITKRPRTPDVWARIFSTCDPTFMGSLLTKCVVVLDGWIKEDAMGAIWFFMAIRATKQTFLTSTTLTVVRVEILRRASGIPPARHPTLSQRQEEDLCSILLEYLESCVKFPPNDKQELMAIDTFQLLTFYLPLTPPFLAFVPAAVCRFFRGYSRRQFTRFEALRCQLGWLGWWFTLDPML</sequence>
<protein>
    <recommendedName>
        <fullName evidence="2">DUF6535 domain-containing protein</fullName>
    </recommendedName>
</protein>
<dbReference type="OrthoDB" id="3221808at2759"/>
<keyword evidence="1" id="KW-1133">Transmembrane helix</keyword>
<organism evidence="3 4">
    <name type="scientific">Mycena sanguinolenta</name>
    <dbReference type="NCBI Taxonomy" id="230812"/>
    <lineage>
        <taxon>Eukaryota</taxon>
        <taxon>Fungi</taxon>
        <taxon>Dikarya</taxon>
        <taxon>Basidiomycota</taxon>
        <taxon>Agaricomycotina</taxon>
        <taxon>Agaricomycetes</taxon>
        <taxon>Agaricomycetidae</taxon>
        <taxon>Agaricales</taxon>
        <taxon>Marasmiineae</taxon>
        <taxon>Mycenaceae</taxon>
        <taxon>Mycena</taxon>
    </lineage>
</organism>